<comment type="caution">
    <text evidence="1">The sequence shown here is derived from an EMBL/GenBank/DDBJ whole genome shotgun (WGS) entry which is preliminary data.</text>
</comment>
<dbReference type="Proteomes" id="UP001451303">
    <property type="component" value="Unassembled WGS sequence"/>
</dbReference>
<organism evidence="1 2">
    <name type="scientific">Neurospora intermedia</name>
    <dbReference type="NCBI Taxonomy" id="5142"/>
    <lineage>
        <taxon>Eukaryota</taxon>
        <taxon>Fungi</taxon>
        <taxon>Dikarya</taxon>
        <taxon>Ascomycota</taxon>
        <taxon>Pezizomycotina</taxon>
        <taxon>Sordariomycetes</taxon>
        <taxon>Sordariomycetidae</taxon>
        <taxon>Sordariales</taxon>
        <taxon>Sordariaceae</taxon>
        <taxon>Neurospora</taxon>
    </lineage>
</organism>
<reference evidence="1 2" key="1">
    <citation type="submission" date="2023-09" db="EMBL/GenBank/DDBJ databases">
        <title>Multi-omics analysis of a traditional fermented food reveals byproduct-associated fungal strains for waste-to-food upcycling.</title>
        <authorList>
            <consortium name="Lawrence Berkeley National Laboratory"/>
            <person name="Rekdal V.M."/>
            <person name="Villalobos-Escobedo J.M."/>
            <person name="Rodriguez-Valeron N."/>
            <person name="Garcia M.O."/>
            <person name="Vasquez D.P."/>
            <person name="Damayanti I."/>
            <person name="Sorensen P.M."/>
            <person name="Baidoo E.E."/>
            <person name="De Carvalho A.C."/>
            <person name="Riley R."/>
            <person name="Lipzen A."/>
            <person name="He G."/>
            <person name="Yan M."/>
            <person name="Haridas S."/>
            <person name="Daum C."/>
            <person name="Yoshinaga Y."/>
            <person name="Ng V."/>
            <person name="Grigoriev I.V."/>
            <person name="Munk R."/>
            <person name="Nuraida L."/>
            <person name="Wijaya C.H."/>
            <person name="Morales P.-C."/>
            <person name="Keasling J.D."/>
        </authorList>
    </citation>
    <scope>NUCLEOTIDE SEQUENCE [LARGE SCALE GENOMIC DNA]</scope>
    <source>
        <strain evidence="1 2">FGSC 2613</strain>
    </source>
</reference>
<sequence length="64" mass="7315">MSDLRPNLISGYRYAYRSTLRCYTELPYPESGTSRRRIGHLAKISNGQKLVVNNLLNTLSAKRT</sequence>
<gene>
    <name evidence="1" type="ORF">QR685DRAFT_449553</name>
</gene>
<proteinExistence type="predicted"/>
<accession>A0ABR3D317</accession>
<protein>
    <submittedName>
        <fullName evidence="1">Uncharacterized protein</fullName>
    </submittedName>
</protein>
<evidence type="ECO:0000313" key="1">
    <source>
        <dbReference type="EMBL" id="KAL0467107.1"/>
    </source>
</evidence>
<dbReference type="EMBL" id="JAVLET010000010">
    <property type="protein sequence ID" value="KAL0467107.1"/>
    <property type="molecule type" value="Genomic_DNA"/>
</dbReference>
<keyword evidence="2" id="KW-1185">Reference proteome</keyword>
<evidence type="ECO:0000313" key="2">
    <source>
        <dbReference type="Proteomes" id="UP001451303"/>
    </source>
</evidence>
<name>A0ABR3D317_NEUIN</name>